<evidence type="ECO:0000259" key="2">
    <source>
        <dbReference type="Pfam" id="PF04683"/>
    </source>
</evidence>
<protein>
    <recommendedName>
        <fullName evidence="2">Pru domain-containing protein</fullName>
    </recommendedName>
</protein>
<name>A0A6A5H1C7_CAERE</name>
<evidence type="ECO:0000313" key="4">
    <source>
        <dbReference type="Proteomes" id="UP000483820"/>
    </source>
</evidence>
<evidence type="ECO:0000313" key="3">
    <source>
        <dbReference type="EMBL" id="KAF1760715.1"/>
    </source>
</evidence>
<accession>A0A6A5H1C7</accession>
<dbReference type="InterPro" id="IPR044868">
    <property type="entry name" value="Rpn13/ADRM1_Pru"/>
</dbReference>
<comment type="caution">
    <text evidence="3">The sequence shown here is derived from an EMBL/GenBank/DDBJ whole genome shotgun (WGS) entry which is preliminary data.</text>
</comment>
<dbReference type="Proteomes" id="UP000483820">
    <property type="component" value="Chromosome III"/>
</dbReference>
<dbReference type="GeneID" id="9805408"/>
<sequence>MSEVENPETVPVKYTRRIKMGRCNCVKNDANPNQPIVNRLPEQGILAVKVEEGVLPNFCWTNRATGEVGLDISGSTQQIELSRVRDPDGEWAYLVKHFEERHSEGEFYAFWLQETETDRNTVEAIRRVIEGDPATLLAEERERASARLHRLSEESTPSPSVDEAGPSEPAPRLVPQPPRENFPHPISRRPDPITVDQLAAEIVDGATKQAVFIQQAVENAGVADRPPQPIVETPASSVIADRLAGDIVGDAPRQAVAINRIMGNAGIADRPPQPLGESSAAPIVEAPASAIIANQLAEDIVGDAPRQAVVIQRAVDNAGVADRAPQPIVEPSAAPTVVTTAESIIGDRISKAVVVGAQRQAAIINHILENAGVADRPPQPLDEPSTAPIVDVPAGPVENVKDEEEEEPQETVKPLARASSPGGKRGHSPDEPTTKRNRRND</sequence>
<reference evidence="3 4" key="1">
    <citation type="submission" date="2019-12" db="EMBL/GenBank/DDBJ databases">
        <title>Chromosome-level assembly of the Caenorhabditis remanei genome.</title>
        <authorList>
            <person name="Teterina A.A."/>
            <person name="Willis J.H."/>
            <person name="Phillips P.C."/>
        </authorList>
    </citation>
    <scope>NUCLEOTIDE SEQUENCE [LARGE SCALE GENOMIC DNA]</scope>
    <source>
        <strain evidence="3 4">PX506</strain>
        <tissue evidence="3">Whole organism</tissue>
    </source>
</reference>
<dbReference type="AlphaFoldDB" id="A0A6A5H1C7"/>
<proteinExistence type="predicted"/>
<organism evidence="3 4">
    <name type="scientific">Caenorhabditis remanei</name>
    <name type="common">Caenorhabditis vulgaris</name>
    <dbReference type="NCBI Taxonomy" id="31234"/>
    <lineage>
        <taxon>Eukaryota</taxon>
        <taxon>Metazoa</taxon>
        <taxon>Ecdysozoa</taxon>
        <taxon>Nematoda</taxon>
        <taxon>Chromadorea</taxon>
        <taxon>Rhabditida</taxon>
        <taxon>Rhabditina</taxon>
        <taxon>Rhabditomorpha</taxon>
        <taxon>Rhabditoidea</taxon>
        <taxon>Rhabditidae</taxon>
        <taxon>Peloderinae</taxon>
        <taxon>Caenorhabditis</taxon>
    </lineage>
</organism>
<dbReference type="Pfam" id="PF04683">
    <property type="entry name" value="Rpn13_ADRM1_Pru"/>
    <property type="match status" value="1"/>
</dbReference>
<dbReference type="Gene3D" id="2.30.29.70">
    <property type="entry name" value="Proteasomal ubiquitin receptor Rpn13/ADRM1"/>
    <property type="match status" value="1"/>
</dbReference>
<feature type="compositionally biased region" description="Basic and acidic residues" evidence="1">
    <location>
        <begin position="427"/>
        <end position="441"/>
    </location>
</feature>
<dbReference type="RefSeq" id="XP_053586715.1">
    <property type="nucleotide sequence ID" value="XM_053727138.1"/>
</dbReference>
<feature type="region of interest" description="Disordered" evidence="1">
    <location>
        <begin position="144"/>
        <end position="191"/>
    </location>
</feature>
<gene>
    <name evidence="3" type="ORF">GCK72_008964</name>
</gene>
<dbReference type="EMBL" id="WUAV01000003">
    <property type="protein sequence ID" value="KAF1760715.1"/>
    <property type="molecule type" value="Genomic_DNA"/>
</dbReference>
<feature type="compositionally biased region" description="Basic and acidic residues" evidence="1">
    <location>
        <begin position="144"/>
        <end position="153"/>
    </location>
</feature>
<evidence type="ECO:0000256" key="1">
    <source>
        <dbReference type="SAM" id="MobiDB-lite"/>
    </source>
</evidence>
<dbReference type="InterPro" id="IPR038633">
    <property type="entry name" value="Rpn13/ADRM1_Pru_sf"/>
</dbReference>
<feature type="compositionally biased region" description="Pro residues" evidence="1">
    <location>
        <begin position="168"/>
        <end position="180"/>
    </location>
</feature>
<feature type="region of interest" description="Disordered" evidence="1">
    <location>
        <begin position="373"/>
        <end position="441"/>
    </location>
</feature>
<feature type="domain" description="Pru" evidence="2">
    <location>
        <begin position="17"/>
        <end position="120"/>
    </location>
</feature>
<dbReference type="CTD" id="9805408"/>
<dbReference type="KEGG" id="crq:GCK72_008964"/>